<gene>
    <name evidence="4" type="ORF">AD941_01355</name>
</gene>
<proteinExistence type="predicted"/>
<name>A0AAW3R0F1_9PROT</name>
<dbReference type="GO" id="GO:0030976">
    <property type="term" value="F:thiamine pyrophosphate binding"/>
    <property type="evidence" value="ECO:0007669"/>
    <property type="project" value="InterPro"/>
</dbReference>
<dbReference type="GO" id="GO:0044281">
    <property type="term" value="P:small molecule metabolic process"/>
    <property type="evidence" value="ECO:0007669"/>
    <property type="project" value="UniProtKB-ARBA"/>
</dbReference>
<sequence length="195" mass="20736">MDRLAKILSLLPSFFPDHQFIFPLGDLANLAYSVADSPRSFYLLGSMGMTIPVGLGVATASGLRTLVFEGDGGLLMNLGGLASVAKFGPDNLSIVIVDNGAYVSTGCQEVNLSSTQGIEQIARSCGLVNVCTFDTESVENEILDWIGGAGLRLAVLKTQAKKINAPFVPLAPEKMTARFIASCEQGRPLYFDRDG</sequence>
<evidence type="ECO:0000259" key="3">
    <source>
        <dbReference type="Pfam" id="PF02775"/>
    </source>
</evidence>
<evidence type="ECO:0000313" key="5">
    <source>
        <dbReference type="Proteomes" id="UP000075682"/>
    </source>
</evidence>
<dbReference type="Pfam" id="PF02775">
    <property type="entry name" value="TPP_enzyme_C"/>
    <property type="match status" value="1"/>
</dbReference>
<comment type="caution">
    <text evidence="4">The sequence shown here is derived from an EMBL/GenBank/DDBJ whole genome shotgun (WGS) entry which is preliminary data.</text>
</comment>
<evidence type="ECO:0000256" key="2">
    <source>
        <dbReference type="ARBA" id="ARBA00023239"/>
    </source>
</evidence>
<dbReference type="EMBL" id="LHZN01000081">
    <property type="protein sequence ID" value="KXV42270.1"/>
    <property type="molecule type" value="Genomic_DNA"/>
</dbReference>
<dbReference type="Proteomes" id="UP000075682">
    <property type="component" value="Unassembled WGS sequence"/>
</dbReference>
<dbReference type="InterPro" id="IPR011766">
    <property type="entry name" value="TPP_enzyme_TPP-bd"/>
</dbReference>
<keyword evidence="2" id="KW-0456">Lyase</keyword>
<dbReference type="PANTHER" id="PTHR42818:SF1">
    <property type="entry name" value="SULFOPYRUVATE DECARBOXYLASE"/>
    <property type="match status" value="1"/>
</dbReference>
<dbReference type="SUPFAM" id="SSF52518">
    <property type="entry name" value="Thiamin diphosphate-binding fold (THDP-binding)"/>
    <property type="match status" value="1"/>
</dbReference>
<evidence type="ECO:0000256" key="1">
    <source>
        <dbReference type="ARBA" id="ARBA00022793"/>
    </source>
</evidence>
<organism evidence="4 5">
    <name type="scientific">Gluconobacter albidus</name>
    <dbReference type="NCBI Taxonomy" id="318683"/>
    <lineage>
        <taxon>Bacteria</taxon>
        <taxon>Pseudomonadati</taxon>
        <taxon>Pseudomonadota</taxon>
        <taxon>Alphaproteobacteria</taxon>
        <taxon>Acetobacterales</taxon>
        <taxon>Acetobacteraceae</taxon>
        <taxon>Gluconobacter</taxon>
    </lineage>
</organism>
<reference evidence="4 5" key="1">
    <citation type="submission" date="2015-06" db="EMBL/GenBank/DDBJ databases">
        <title>Improved classification and identification of acetic acid bacteria using matrix-assisted laser desorption/ionization time-of-flight mass spectrometry; Gluconobacter nephelii and Gluconobacter uchimurae are later heterotypic synonyms of Gluconobacter japonicus and Gluconobacter oxydans, respectively.</title>
        <authorList>
            <person name="Li L."/>
            <person name="Cleenwerck I."/>
            <person name="De Vuyst L."/>
            <person name="Vandamme P."/>
        </authorList>
    </citation>
    <scope>NUCLEOTIDE SEQUENCE [LARGE SCALE GENOMIC DNA]</scope>
    <source>
        <strain evidence="4 5">LMG 1356</strain>
    </source>
</reference>
<evidence type="ECO:0000313" key="4">
    <source>
        <dbReference type="EMBL" id="KXV42270.1"/>
    </source>
</evidence>
<dbReference type="InterPro" id="IPR051818">
    <property type="entry name" value="TPP_dependent_decarboxylase"/>
</dbReference>
<dbReference type="AlphaFoldDB" id="A0AAW3R0F1"/>
<protein>
    <submittedName>
        <fullName evidence="4">Sulfopyruvate decarboxylase subunit beta</fullName>
    </submittedName>
</protein>
<dbReference type="RefSeq" id="WP_016738535.1">
    <property type="nucleotide sequence ID" value="NZ_BEWL01000009.1"/>
</dbReference>
<keyword evidence="1" id="KW-0210">Decarboxylase</keyword>
<accession>A0AAW3R0F1</accession>
<dbReference type="Gene3D" id="3.40.50.970">
    <property type="match status" value="1"/>
</dbReference>
<feature type="domain" description="Thiamine pyrophosphate enzyme TPP-binding" evidence="3">
    <location>
        <begin position="37"/>
        <end position="128"/>
    </location>
</feature>
<dbReference type="InterPro" id="IPR029061">
    <property type="entry name" value="THDP-binding"/>
</dbReference>
<dbReference type="PANTHER" id="PTHR42818">
    <property type="entry name" value="SULFOPYRUVATE DECARBOXYLASE SUBUNIT ALPHA"/>
    <property type="match status" value="1"/>
</dbReference>
<dbReference type="GO" id="GO:0016831">
    <property type="term" value="F:carboxy-lyase activity"/>
    <property type="evidence" value="ECO:0007669"/>
    <property type="project" value="UniProtKB-KW"/>
</dbReference>